<dbReference type="RefSeq" id="WP_110759292.1">
    <property type="nucleotide sequence ID" value="NZ_PRLG01000019.1"/>
</dbReference>
<reference evidence="2 3" key="1">
    <citation type="submission" date="2018-01" db="EMBL/GenBank/DDBJ databases">
        <title>Genome sequence of the PGP bacterium Paenibacillus illinoisensis E3.</title>
        <authorList>
            <person name="Rolli E."/>
            <person name="Marasco R."/>
            <person name="Bessem C."/>
            <person name="Michoud G."/>
            <person name="Gaiarsa S."/>
            <person name="Borin S."/>
            <person name="Daffonchio D."/>
        </authorList>
    </citation>
    <scope>NUCLEOTIDE SEQUENCE [LARGE SCALE GENOMIC DNA]</scope>
    <source>
        <strain evidence="2 3">E3</strain>
    </source>
</reference>
<evidence type="ECO:0000256" key="1">
    <source>
        <dbReference type="SAM" id="Phobius"/>
    </source>
</evidence>
<feature type="transmembrane region" description="Helical" evidence="1">
    <location>
        <begin position="37"/>
        <end position="59"/>
    </location>
</feature>
<organism evidence="2 3">
    <name type="scientific">Paenibacillus illinoisensis</name>
    <dbReference type="NCBI Taxonomy" id="59845"/>
    <lineage>
        <taxon>Bacteria</taxon>
        <taxon>Bacillati</taxon>
        <taxon>Bacillota</taxon>
        <taxon>Bacilli</taxon>
        <taxon>Bacillales</taxon>
        <taxon>Paenibacillaceae</taxon>
        <taxon>Paenibacillus</taxon>
    </lineage>
</organism>
<name>A0A2W0CMN0_9BACL</name>
<keyword evidence="1" id="KW-0812">Transmembrane</keyword>
<feature type="transmembrane region" description="Helical" evidence="1">
    <location>
        <begin position="71"/>
        <end position="94"/>
    </location>
</feature>
<keyword evidence="1" id="KW-0472">Membrane</keyword>
<evidence type="ECO:0000313" key="3">
    <source>
        <dbReference type="Proteomes" id="UP000247459"/>
    </source>
</evidence>
<evidence type="ECO:0000313" key="2">
    <source>
        <dbReference type="EMBL" id="PYY29068.1"/>
    </source>
</evidence>
<dbReference type="EMBL" id="PRLG01000019">
    <property type="protein sequence ID" value="PYY29068.1"/>
    <property type="molecule type" value="Genomic_DNA"/>
</dbReference>
<feature type="transmembrane region" description="Helical" evidence="1">
    <location>
        <begin position="7"/>
        <end position="31"/>
    </location>
</feature>
<dbReference type="AlphaFoldDB" id="A0A2W0CMN0"/>
<comment type="caution">
    <text evidence="2">The sequence shown here is derived from an EMBL/GenBank/DDBJ whole genome shotgun (WGS) entry which is preliminary data.</text>
</comment>
<protein>
    <submittedName>
        <fullName evidence="2">Uncharacterized protein</fullName>
    </submittedName>
</protein>
<sequence>MTTKQSNFLILNAIYLICIVVTSVVSFTIFNDAVGSVAFWINLVASYVAITAIWIYVRYIMRNLEQVKRFVPGYTALGVVAVMHLLCVVFYSLFTSIAHLSLRLFTLAHIVTLALALILCGIILIYIRNMQRQEAGVQTKMVTLQQIEKALQQLHHTLGNSLTASMDEQRRGVISLIELVRYSDPITPDSLTYNDHQILLDIELLNSELANQYASGEGINSERLAGQLSQLKHRLTERNRQLIASKS</sequence>
<dbReference type="OrthoDB" id="2611533at2"/>
<gene>
    <name evidence="2" type="ORF">PIL02S_03040</name>
</gene>
<dbReference type="Proteomes" id="UP000247459">
    <property type="component" value="Unassembled WGS sequence"/>
</dbReference>
<accession>A0A2W0CMN0</accession>
<keyword evidence="1" id="KW-1133">Transmembrane helix</keyword>
<proteinExistence type="predicted"/>
<feature type="transmembrane region" description="Helical" evidence="1">
    <location>
        <begin position="106"/>
        <end position="127"/>
    </location>
</feature>